<reference evidence="1" key="1">
    <citation type="journal article" date="2021" name="Nat. Commun.">
        <title>Genetic determinants of endophytism in the Arabidopsis root mycobiome.</title>
        <authorList>
            <person name="Mesny F."/>
            <person name="Miyauchi S."/>
            <person name="Thiergart T."/>
            <person name="Pickel B."/>
            <person name="Atanasova L."/>
            <person name="Karlsson M."/>
            <person name="Huettel B."/>
            <person name="Barry K.W."/>
            <person name="Haridas S."/>
            <person name="Chen C."/>
            <person name="Bauer D."/>
            <person name="Andreopoulos W."/>
            <person name="Pangilinan J."/>
            <person name="LaButti K."/>
            <person name="Riley R."/>
            <person name="Lipzen A."/>
            <person name="Clum A."/>
            <person name="Drula E."/>
            <person name="Henrissat B."/>
            <person name="Kohler A."/>
            <person name="Grigoriev I.V."/>
            <person name="Martin F.M."/>
            <person name="Hacquard S."/>
        </authorList>
    </citation>
    <scope>NUCLEOTIDE SEQUENCE</scope>
    <source>
        <strain evidence="1">MPI-CAGE-AT-0147</strain>
    </source>
</reference>
<accession>A0A9P9JQA2</accession>
<evidence type="ECO:0000313" key="2">
    <source>
        <dbReference type="Proteomes" id="UP000738349"/>
    </source>
</evidence>
<dbReference type="AlphaFoldDB" id="A0A9P9JQA2"/>
<protein>
    <submittedName>
        <fullName evidence="1">Uncharacterized protein</fullName>
    </submittedName>
</protein>
<organism evidence="1 2">
    <name type="scientific">Dactylonectria macrodidyma</name>
    <dbReference type="NCBI Taxonomy" id="307937"/>
    <lineage>
        <taxon>Eukaryota</taxon>
        <taxon>Fungi</taxon>
        <taxon>Dikarya</taxon>
        <taxon>Ascomycota</taxon>
        <taxon>Pezizomycotina</taxon>
        <taxon>Sordariomycetes</taxon>
        <taxon>Hypocreomycetidae</taxon>
        <taxon>Hypocreales</taxon>
        <taxon>Nectriaceae</taxon>
        <taxon>Dactylonectria</taxon>
    </lineage>
</organism>
<sequence length="140" mass="15696">MYLVRVSISFDDIRSLTFADEVDPLGNLNPALLSITASAYRIQSQRLHIPDMLGFFASGPPCLQVHQAWLFLTFVEQFLLLLVNEVVMACVFVPSNMSLLRILRNAVIDIGLLVLLWLVSLFSPCRAADCYLEGWIKPPA</sequence>
<dbReference type="Proteomes" id="UP000738349">
    <property type="component" value="Unassembled WGS sequence"/>
</dbReference>
<name>A0A9P9JQA2_9HYPO</name>
<evidence type="ECO:0000313" key="1">
    <source>
        <dbReference type="EMBL" id="KAH7171470.1"/>
    </source>
</evidence>
<dbReference type="EMBL" id="JAGMUV010000002">
    <property type="protein sequence ID" value="KAH7171470.1"/>
    <property type="molecule type" value="Genomic_DNA"/>
</dbReference>
<proteinExistence type="predicted"/>
<gene>
    <name evidence="1" type="ORF">EDB81DRAFT_778552</name>
</gene>
<comment type="caution">
    <text evidence="1">The sequence shown here is derived from an EMBL/GenBank/DDBJ whole genome shotgun (WGS) entry which is preliminary data.</text>
</comment>
<keyword evidence="2" id="KW-1185">Reference proteome</keyword>